<dbReference type="EMBL" id="UGWQ01000002">
    <property type="protein sequence ID" value="SUG26862.1"/>
    <property type="molecule type" value="Genomic_DNA"/>
</dbReference>
<feature type="transmembrane region" description="Helical" evidence="1">
    <location>
        <begin position="12"/>
        <end position="33"/>
    </location>
</feature>
<evidence type="ECO:0000313" key="2">
    <source>
        <dbReference type="EMBL" id="SUG26862.1"/>
    </source>
</evidence>
<keyword evidence="1" id="KW-1133">Transmembrane helix</keyword>
<evidence type="ECO:0000313" key="3">
    <source>
        <dbReference type="Proteomes" id="UP000254332"/>
    </source>
</evidence>
<accession>A0A379SB59</accession>
<evidence type="ECO:0000256" key="1">
    <source>
        <dbReference type="SAM" id="Phobius"/>
    </source>
</evidence>
<dbReference type="Proteomes" id="UP000254332">
    <property type="component" value="Unassembled WGS sequence"/>
</dbReference>
<dbReference type="AlphaFoldDB" id="A0A379SB59"/>
<keyword evidence="1" id="KW-0472">Membrane</keyword>
<proteinExistence type="predicted"/>
<keyword evidence="1" id="KW-0812">Transmembrane</keyword>
<protein>
    <submittedName>
        <fullName evidence="2">Uncharacterized protein</fullName>
    </submittedName>
</protein>
<reference evidence="2 3" key="1">
    <citation type="submission" date="2018-06" db="EMBL/GenBank/DDBJ databases">
        <authorList>
            <consortium name="Pathogen Informatics"/>
            <person name="Doyle S."/>
        </authorList>
    </citation>
    <scope>NUCLEOTIDE SEQUENCE [LARGE SCALE GENOMIC DNA]</scope>
    <source>
        <strain evidence="2 3">NCTC10718</strain>
    </source>
</reference>
<organism evidence="2 3">
    <name type="scientific">Salmonella enterica</name>
    <name type="common">Salmonella choleraesuis</name>
    <dbReference type="NCBI Taxonomy" id="28901"/>
    <lineage>
        <taxon>Bacteria</taxon>
        <taxon>Pseudomonadati</taxon>
        <taxon>Pseudomonadota</taxon>
        <taxon>Gammaproteobacteria</taxon>
        <taxon>Enterobacterales</taxon>
        <taxon>Enterobacteriaceae</taxon>
        <taxon>Salmonella</taxon>
    </lineage>
</organism>
<name>A0A379SB59_SALER</name>
<gene>
    <name evidence="2" type="ORF">NCTC10718_04152</name>
</gene>
<sequence>MYNPKLFVFKTRCVHINLFTYLVMCALIVPIIASANTETYFCDGSTNSELRYNNAVILKKYEDGNLASIQEVKNKKIMGYMNLGGEMVIAVLRGGLKMGVRMVIFLHGIKMEEDIFQGA</sequence>